<dbReference type="PANTHER" id="PTHR43611:SF3">
    <property type="entry name" value="FLAVIN MONONUCLEOTIDE HYDROLASE 1, CHLOROPLATIC"/>
    <property type="match status" value="1"/>
</dbReference>
<sequence>MVQTVLIDAGGVLFNNVTEETSFVPDIARRYAVDPDRLLRGVQASAHLYESGTCHVHEVLRHLLEEAGSPLVDAFDGGWVDRLYAGSVRCYGPNVAEVATVACAHPELALVLANNEAQHWDDLKNARYRHYGLFGRLCSSWRVGQVKPSAEYFAATLERCGAQPHEALMVDDRAAVITAARGLGMRTLHVTSSEVLRSRLRTAVGSLVRGIRTH</sequence>
<evidence type="ECO:0000313" key="2">
    <source>
        <dbReference type="Proteomes" id="UP000035016"/>
    </source>
</evidence>
<dbReference type="InterPro" id="IPR036412">
    <property type="entry name" value="HAD-like_sf"/>
</dbReference>
<evidence type="ECO:0000313" key="1">
    <source>
        <dbReference type="EMBL" id="CQR59625.1"/>
    </source>
</evidence>
<dbReference type="InterPro" id="IPR006439">
    <property type="entry name" value="HAD-SF_hydro_IA"/>
</dbReference>
<gene>
    <name evidence="1" type="primary">sle_01630</name>
</gene>
<dbReference type="EMBL" id="LN831790">
    <property type="protein sequence ID" value="CQR59625.1"/>
    <property type="molecule type" value="Genomic_DNA"/>
</dbReference>
<dbReference type="PANTHER" id="PTHR43611">
    <property type="entry name" value="ALPHA-D-GLUCOSE 1-PHOSPHATE PHOSPHATASE"/>
    <property type="match status" value="1"/>
</dbReference>
<dbReference type="AlphaFoldDB" id="A0A0F7VLI6"/>
<dbReference type="Proteomes" id="UP000035016">
    <property type="component" value="Chromosome Chromosome"/>
</dbReference>
<dbReference type="RefSeq" id="WP_029381488.1">
    <property type="nucleotide sequence ID" value="NZ_AZSD01000044.1"/>
</dbReference>
<organism evidence="1 2">
    <name type="scientific">Streptomyces leeuwenhoekii</name>
    <dbReference type="NCBI Taxonomy" id="1437453"/>
    <lineage>
        <taxon>Bacteria</taxon>
        <taxon>Bacillati</taxon>
        <taxon>Actinomycetota</taxon>
        <taxon>Actinomycetes</taxon>
        <taxon>Kitasatosporales</taxon>
        <taxon>Streptomycetaceae</taxon>
        <taxon>Streptomyces</taxon>
    </lineage>
</organism>
<dbReference type="Pfam" id="PF00702">
    <property type="entry name" value="Hydrolase"/>
    <property type="match status" value="1"/>
</dbReference>
<proteinExistence type="predicted"/>
<dbReference type="SUPFAM" id="SSF56784">
    <property type="entry name" value="HAD-like"/>
    <property type="match status" value="1"/>
</dbReference>
<dbReference type="PRINTS" id="PR00413">
    <property type="entry name" value="HADHALOGNASE"/>
</dbReference>
<reference evidence="1 2" key="1">
    <citation type="submission" date="2015-02" db="EMBL/GenBank/DDBJ databases">
        <authorList>
            <person name="Gomez-Escribano P.J."/>
        </authorList>
    </citation>
    <scope>NUCLEOTIDE SEQUENCE [LARGE SCALE GENOMIC DNA]</scope>
    <source>
        <strain evidence="2">C34 (DSM 42122 / NRRL B-24963)</strain>
    </source>
</reference>
<dbReference type="NCBIfam" id="TIGR01509">
    <property type="entry name" value="HAD-SF-IA-v3"/>
    <property type="match status" value="1"/>
</dbReference>
<name>A0A0F7VLI6_STRLW</name>
<accession>A0A0F7VLI6</accession>
<dbReference type="Gene3D" id="3.40.50.1000">
    <property type="entry name" value="HAD superfamily/HAD-like"/>
    <property type="match status" value="1"/>
</dbReference>
<dbReference type="KEGG" id="sle:sle_01630"/>
<protein>
    <submittedName>
        <fullName evidence="1">Aminosugar-Converting</fullName>
    </submittedName>
</protein>
<dbReference type="InterPro" id="IPR023214">
    <property type="entry name" value="HAD_sf"/>
</dbReference>